<comment type="caution">
    <text evidence="2">The sequence shown here is derived from an EMBL/GenBank/DDBJ whole genome shotgun (WGS) entry which is preliminary data.</text>
</comment>
<keyword evidence="3" id="KW-1185">Reference proteome</keyword>
<feature type="compositionally biased region" description="Basic and acidic residues" evidence="1">
    <location>
        <begin position="102"/>
        <end position="118"/>
    </location>
</feature>
<feature type="compositionally biased region" description="Low complexity" evidence="1">
    <location>
        <begin position="22"/>
        <end position="42"/>
    </location>
</feature>
<feature type="region of interest" description="Disordered" evidence="1">
    <location>
        <begin position="83"/>
        <end position="159"/>
    </location>
</feature>
<dbReference type="Proteomes" id="UP001189429">
    <property type="component" value="Unassembled WGS sequence"/>
</dbReference>
<protein>
    <submittedName>
        <fullName evidence="2">Uncharacterized protein</fullName>
    </submittedName>
</protein>
<feature type="compositionally biased region" description="Pro residues" evidence="1">
    <location>
        <begin position="123"/>
        <end position="133"/>
    </location>
</feature>
<feature type="non-terminal residue" evidence="2">
    <location>
        <position position="159"/>
    </location>
</feature>
<gene>
    <name evidence="2" type="ORF">PCOR1329_LOCUS20602</name>
</gene>
<sequence>DVRSKMQSLPKVLRARVDYARRPQGARPAGGPPVVQGARGPRSAWAPAEEQGALQALQDAFVKASTPSVASAGAETRYRVRPRGTLLEVKPPSQRLLKLSKPRPDKWSDKESWREHELAAFAPWPPPDWPPPARNAAASGGGSEPQPDARRQNSKSRPP</sequence>
<name>A0ABN9RGS2_9DINO</name>
<evidence type="ECO:0000313" key="2">
    <source>
        <dbReference type="EMBL" id="CAK0818260.1"/>
    </source>
</evidence>
<evidence type="ECO:0000313" key="3">
    <source>
        <dbReference type="Proteomes" id="UP001189429"/>
    </source>
</evidence>
<accession>A0ABN9RGS2</accession>
<organism evidence="2 3">
    <name type="scientific">Prorocentrum cordatum</name>
    <dbReference type="NCBI Taxonomy" id="2364126"/>
    <lineage>
        <taxon>Eukaryota</taxon>
        <taxon>Sar</taxon>
        <taxon>Alveolata</taxon>
        <taxon>Dinophyceae</taxon>
        <taxon>Prorocentrales</taxon>
        <taxon>Prorocentraceae</taxon>
        <taxon>Prorocentrum</taxon>
    </lineage>
</organism>
<feature type="non-terminal residue" evidence="2">
    <location>
        <position position="1"/>
    </location>
</feature>
<feature type="region of interest" description="Disordered" evidence="1">
    <location>
        <begin position="20"/>
        <end position="44"/>
    </location>
</feature>
<reference evidence="2" key="1">
    <citation type="submission" date="2023-10" db="EMBL/GenBank/DDBJ databases">
        <authorList>
            <person name="Chen Y."/>
            <person name="Shah S."/>
            <person name="Dougan E. K."/>
            <person name="Thang M."/>
            <person name="Chan C."/>
        </authorList>
    </citation>
    <scope>NUCLEOTIDE SEQUENCE [LARGE SCALE GENOMIC DNA]</scope>
</reference>
<evidence type="ECO:0000256" key="1">
    <source>
        <dbReference type="SAM" id="MobiDB-lite"/>
    </source>
</evidence>
<dbReference type="EMBL" id="CAUYUJ010006676">
    <property type="protein sequence ID" value="CAK0818260.1"/>
    <property type="molecule type" value="Genomic_DNA"/>
</dbReference>
<proteinExistence type="predicted"/>